<dbReference type="RefSeq" id="WP_016240044.1">
    <property type="nucleotide sequence ID" value="NZ_QJSL01000077.1"/>
</dbReference>
<reference evidence="2 3" key="1">
    <citation type="submission" date="2018-06" db="EMBL/GenBank/DDBJ databases">
        <title>Carbapenemase-producing Enterobacteriaceae present in wastewater treatment plant effluent and nearby surface waters in the US.</title>
        <authorList>
            <person name="Mathys D.A."/>
            <person name="Mollenkopf D.F."/>
            <person name="Feicht S.M."/>
            <person name="Adams R.J."/>
            <person name="Albers A.L."/>
            <person name="Grooters S.V."/>
            <person name="Stuever D.M."/>
            <person name="Daniels J.B."/>
            <person name="Wittum T.E."/>
        </authorList>
    </citation>
    <scope>NUCLEOTIDE SEQUENCE [LARGE SCALE GENOMIC DNA]</scope>
    <source>
        <strain evidence="2 3">GEO_4_Eff_A</strain>
    </source>
</reference>
<comment type="caution">
    <text evidence="2">The sequence shown here is derived from an EMBL/GenBank/DDBJ whole genome shotgun (WGS) entry which is preliminary data.</text>
</comment>
<evidence type="ECO:0000256" key="1">
    <source>
        <dbReference type="SAM" id="Coils"/>
    </source>
</evidence>
<proteinExistence type="predicted"/>
<evidence type="ECO:0000313" key="3">
    <source>
        <dbReference type="Proteomes" id="UP000290875"/>
    </source>
</evidence>
<dbReference type="Proteomes" id="UP000290875">
    <property type="component" value="Unassembled WGS sequence"/>
</dbReference>
<dbReference type="EMBL" id="QJSL01000077">
    <property type="protein sequence ID" value="RXW25961.1"/>
    <property type="molecule type" value="Genomic_DNA"/>
</dbReference>
<dbReference type="AlphaFoldDB" id="A0A4Q2E0W3"/>
<gene>
    <name evidence="2" type="ORF">DM877_26980</name>
</gene>
<accession>A0A4Q2E0W3</accession>
<name>A0A4Q2E0W3_ENTCL</name>
<sequence length="263" mass="30829">MKKLPGSLEIKLHEKLSKNDILNVLAEHMTMLEETFGIEEFKLYSFLECYIDSKKQSFYHEEHNAIVESFNLKNDTKLENTSKLISKNGNARIVSFDKNINVDKIRSTVESIQMHNPYRYWSNNIKVIPSSVVKNIIQDKERKLQLERDKINLLNQLRRKQQEEQKSKEREEFDRPLKSLIARKIMESGLTDVEFKRTICSSFDYIKSGAVIAKYLANKPDLLEKYHDSRLIRMSIKNDEGKVGKVELYDLSGALIFESYKNK</sequence>
<keyword evidence="1" id="KW-0175">Coiled coil</keyword>
<evidence type="ECO:0000313" key="2">
    <source>
        <dbReference type="EMBL" id="RXW25961.1"/>
    </source>
</evidence>
<feature type="coiled-coil region" evidence="1">
    <location>
        <begin position="137"/>
        <end position="174"/>
    </location>
</feature>
<protein>
    <submittedName>
        <fullName evidence="2">Uncharacterized protein</fullName>
    </submittedName>
</protein>
<organism evidence="2 3">
    <name type="scientific">Enterobacter cloacae</name>
    <dbReference type="NCBI Taxonomy" id="550"/>
    <lineage>
        <taxon>Bacteria</taxon>
        <taxon>Pseudomonadati</taxon>
        <taxon>Pseudomonadota</taxon>
        <taxon>Gammaproteobacteria</taxon>
        <taxon>Enterobacterales</taxon>
        <taxon>Enterobacteriaceae</taxon>
        <taxon>Enterobacter</taxon>
        <taxon>Enterobacter cloacae complex</taxon>
    </lineage>
</organism>